<sequence length="393" mass="44789">MFFRSSLSEVQIVPWQHLPPELLSLITSSLGIIDLLSFRGVCKDWRSASCTSSAEVESDPNSMPWFILCGETQNCTLYNPNDKKIYSINFPELKHSTCLASNQGWLLLFQEGSIFFFCPFSRARIDLPQFPHQEISDHIAAFSCPPTSLECIVSIINRSDESTLEINALKRGETVWTTHTFERNKWSFGTIIGGIFNDIKGAFFYLDNARKLLSFSTEESKEKNYNIYQLFANPPDNKSVGNGYLPICCDRSYFRRSGLQDWIGLKDDISISICGAIIPTHRINILISNECIKASNGSAECQMKGIWIQPRFFQIPRTQSCQWIRERNSKQIIKNGAKVVIADTQKEIRLEITNELRSNATFIACNITIESYMSNAMDYTISEQQCRNYAHPL</sequence>
<dbReference type="Pfam" id="PF03478">
    <property type="entry name" value="Beta-prop_KIB1-4"/>
    <property type="match status" value="1"/>
</dbReference>
<evidence type="ECO:0000313" key="2">
    <source>
        <dbReference type="EMBL" id="CAI9781134.1"/>
    </source>
</evidence>
<dbReference type="SMART" id="SM00256">
    <property type="entry name" value="FBOX"/>
    <property type="match status" value="1"/>
</dbReference>
<dbReference type="InterPro" id="IPR005174">
    <property type="entry name" value="KIB1-4_b-propeller"/>
</dbReference>
<dbReference type="EMBL" id="OU503053">
    <property type="protein sequence ID" value="CAI9781134.1"/>
    <property type="molecule type" value="Genomic_DNA"/>
</dbReference>
<dbReference type="InterPro" id="IPR036047">
    <property type="entry name" value="F-box-like_dom_sf"/>
</dbReference>
<proteinExistence type="predicted"/>
<dbReference type="PROSITE" id="PS50181">
    <property type="entry name" value="FBOX"/>
    <property type="match status" value="1"/>
</dbReference>
<dbReference type="AlphaFoldDB" id="A0AAD2E8C7"/>
<evidence type="ECO:0000259" key="1">
    <source>
        <dbReference type="PROSITE" id="PS50181"/>
    </source>
</evidence>
<dbReference type="SUPFAM" id="SSF81383">
    <property type="entry name" value="F-box domain"/>
    <property type="match status" value="1"/>
</dbReference>
<accession>A0AAD2E8C7</accession>
<dbReference type="Gene3D" id="1.20.1280.50">
    <property type="match status" value="1"/>
</dbReference>
<dbReference type="PANTHER" id="PTHR45463:SF4">
    <property type="entry name" value="REGULATION PROTEIN, PUTATIVE-RELATED"/>
    <property type="match status" value="1"/>
</dbReference>
<dbReference type="PANTHER" id="PTHR45463">
    <property type="entry name" value="OS09G0392200 PROTEIN"/>
    <property type="match status" value="1"/>
</dbReference>
<keyword evidence="3" id="KW-1185">Reference proteome</keyword>
<gene>
    <name evidence="2" type="ORF">FPE_LOCUS28564</name>
</gene>
<dbReference type="Pfam" id="PF00646">
    <property type="entry name" value="F-box"/>
    <property type="match status" value="1"/>
</dbReference>
<evidence type="ECO:0000313" key="3">
    <source>
        <dbReference type="Proteomes" id="UP000834106"/>
    </source>
</evidence>
<feature type="domain" description="F-box" evidence="1">
    <location>
        <begin position="12"/>
        <end position="47"/>
    </location>
</feature>
<protein>
    <recommendedName>
        <fullName evidence="1">F-box domain-containing protein</fullName>
    </recommendedName>
</protein>
<name>A0AAD2E8C7_9LAMI</name>
<dbReference type="InterPro" id="IPR001810">
    <property type="entry name" value="F-box_dom"/>
</dbReference>
<dbReference type="Proteomes" id="UP000834106">
    <property type="component" value="Chromosome 18"/>
</dbReference>
<organism evidence="2 3">
    <name type="scientific">Fraxinus pennsylvanica</name>
    <dbReference type="NCBI Taxonomy" id="56036"/>
    <lineage>
        <taxon>Eukaryota</taxon>
        <taxon>Viridiplantae</taxon>
        <taxon>Streptophyta</taxon>
        <taxon>Embryophyta</taxon>
        <taxon>Tracheophyta</taxon>
        <taxon>Spermatophyta</taxon>
        <taxon>Magnoliopsida</taxon>
        <taxon>eudicotyledons</taxon>
        <taxon>Gunneridae</taxon>
        <taxon>Pentapetalae</taxon>
        <taxon>asterids</taxon>
        <taxon>lamiids</taxon>
        <taxon>Lamiales</taxon>
        <taxon>Oleaceae</taxon>
        <taxon>Oleeae</taxon>
        <taxon>Fraxinus</taxon>
    </lineage>
</organism>
<reference evidence="2" key="1">
    <citation type="submission" date="2023-05" db="EMBL/GenBank/DDBJ databases">
        <authorList>
            <person name="Huff M."/>
        </authorList>
    </citation>
    <scope>NUCLEOTIDE SEQUENCE</scope>
</reference>